<dbReference type="GO" id="GO:0045087">
    <property type="term" value="P:innate immune response"/>
    <property type="evidence" value="ECO:0007669"/>
    <property type="project" value="TreeGrafter"/>
</dbReference>
<dbReference type="Pfam" id="PF00059">
    <property type="entry name" value="Lectin_C"/>
    <property type="match status" value="1"/>
</dbReference>
<dbReference type="GO" id="GO:0002720">
    <property type="term" value="P:positive regulation of cytokine production involved in immune response"/>
    <property type="evidence" value="ECO:0007669"/>
    <property type="project" value="TreeGrafter"/>
</dbReference>
<accession>A0A3B5RD40</accession>
<dbReference type="SMART" id="SM00034">
    <property type="entry name" value="CLECT"/>
    <property type="match status" value="1"/>
</dbReference>
<organism evidence="2 3">
    <name type="scientific">Xiphophorus maculatus</name>
    <name type="common">Southern platyfish</name>
    <name type="synonym">Platypoecilus maculatus</name>
    <dbReference type="NCBI Taxonomy" id="8083"/>
    <lineage>
        <taxon>Eukaryota</taxon>
        <taxon>Metazoa</taxon>
        <taxon>Chordata</taxon>
        <taxon>Craniata</taxon>
        <taxon>Vertebrata</taxon>
        <taxon>Euteleostomi</taxon>
        <taxon>Actinopterygii</taxon>
        <taxon>Neopterygii</taxon>
        <taxon>Teleostei</taxon>
        <taxon>Neoteleostei</taxon>
        <taxon>Acanthomorphata</taxon>
        <taxon>Ovalentaria</taxon>
        <taxon>Atherinomorphae</taxon>
        <taxon>Cyprinodontiformes</taxon>
        <taxon>Poeciliidae</taxon>
        <taxon>Poeciliinae</taxon>
        <taxon>Xiphophorus</taxon>
    </lineage>
</organism>
<evidence type="ECO:0000313" key="2">
    <source>
        <dbReference type="Ensembl" id="ENSXMAP00000041642.1"/>
    </source>
</evidence>
<reference evidence="2" key="4">
    <citation type="submission" date="2025-09" db="UniProtKB">
        <authorList>
            <consortium name="Ensembl"/>
        </authorList>
    </citation>
    <scope>IDENTIFICATION</scope>
    <source>
        <strain evidence="2">JP 163 A</strain>
    </source>
</reference>
<dbReference type="GO" id="GO:0006910">
    <property type="term" value="P:phagocytosis, recognition"/>
    <property type="evidence" value="ECO:0007669"/>
    <property type="project" value="TreeGrafter"/>
</dbReference>
<dbReference type="Gene3D" id="3.10.100.10">
    <property type="entry name" value="Mannose-Binding Protein A, subunit A"/>
    <property type="match status" value="1"/>
</dbReference>
<reference evidence="3" key="2">
    <citation type="journal article" date="2013" name="Nat. Genet.">
        <title>The genome of the platyfish, Xiphophorus maculatus, provides insights into evolutionary adaptation and several complex traits.</title>
        <authorList>
            <person name="Schartl M."/>
            <person name="Walter R.B."/>
            <person name="Shen Y."/>
            <person name="Garcia T."/>
            <person name="Catchen J."/>
            <person name="Amores A."/>
            <person name="Braasch I."/>
            <person name="Chalopin D."/>
            <person name="Volff J.N."/>
            <person name="Lesch K.P."/>
            <person name="Bisazza A."/>
            <person name="Minx P."/>
            <person name="Hillier L."/>
            <person name="Wilson R.K."/>
            <person name="Fuerstenberg S."/>
            <person name="Boore J."/>
            <person name="Searle S."/>
            <person name="Postlethwait J.H."/>
            <person name="Warren W.C."/>
        </authorList>
    </citation>
    <scope>NUCLEOTIDE SEQUENCE [LARGE SCALE GENOMIC DNA]</scope>
    <source>
        <strain evidence="3">JP 163 A</strain>
    </source>
</reference>
<dbReference type="GO" id="GO:0071226">
    <property type="term" value="P:cellular response to molecule of fungal origin"/>
    <property type="evidence" value="ECO:0007669"/>
    <property type="project" value="InterPro"/>
</dbReference>
<reference evidence="3" key="1">
    <citation type="submission" date="2012-01" db="EMBL/GenBank/DDBJ databases">
        <authorList>
            <person name="Walter R."/>
            <person name="Schartl M."/>
            <person name="Warren W."/>
        </authorList>
    </citation>
    <scope>NUCLEOTIDE SEQUENCE [LARGE SCALE GENOMIC DNA]</scope>
    <source>
        <strain evidence="3">JP 163 A</strain>
    </source>
</reference>
<dbReference type="PANTHER" id="PTHR47218:SF1">
    <property type="entry name" value="C-TYPE LECTIN DOMAIN FAMILY 7 MEMBER A"/>
    <property type="match status" value="1"/>
</dbReference>
<dbReference type="GO" id="GO:0043122">
    <property type="term" value="P:regulation of canonical NF-kappaB signal transduction"/>
    <property type="evidence" value="ECO:0007669"/>
    <property type="project" value="TreeGrafter"/>
</dbReference>
<dbReference type="InterPro" id="IPR016186">
    <property type="entry name" value="C-type_lectin-like/link_sf"/>
</dbReference>
<dbReference type="PROSITE" id="PS50041">
    <property type="entry name" value="C_TYPE_LECTIN_2"/>
    <property type="match status" value="1"/>
</dbReference>
<dbReference type="InterPro" id="IPR016187">
    <property type="entry name" value="CTDL_fold"/>
</dbReference>
<dbReference type="GO" id="GO:0001872">
    <property type="term" value="F:(1-&gt;3)-beta-D-glucan binding"/>
    <property type="evidence" value="ECO:0007669"/>
    <property type="project" value="InterPro"/>
</dbReference>
<keyword evidence="3" id="KW-1185">Reference proteome</keyword>
<dbReference type="InParanoid" id="A0A3B5RD40"/>
<dbReference type="PANTHER" id="PTHR47218">
    <property type="entry name" value="C-TYPE LECTIN DOMAIN FAMILY 7 MEMBER A"/>
    <property type="match status" value="1"/>
</dbReference>
<evidence type="ECO:0000313" key="3">
    <source>
        <dbReference type="Proteomes" id="UP000002852"/>
    </source>
</evidence>
<dbReference type="GeneTree" id="ENSGT00940000166150"/>
<dbReference type="SUPFAM" id="SSF56436">
    <property type="entry name" value="C-type lectin-like"/>
    <property type="match status" value="1"/>
</dbReference>
<dbReference type="Proteomes" id="UP000002852">
    <property type="component" value="Unassembled WGS sequence"/>
</dbReference>
<protein>
    <recommendedName>
        <fullName evidence="1">C-type lectin domain-containing protein</fullName>
    </recommendedName>
</protein>
<feature type="domain" description="C-type lectin" evidence="1">
    <location>
        <begin position="42"/>
        <end position="150"/>
    </location>
</feature>
<dbReference type="GO" id="GO:0038187">
    <property type="term" value="F:pattern recognition receptor activity"/>
    <property type="evidence" value="ECO:0007669"/>
    <property type="project" value="TreeGrafter"/>
</dbReference>
<proteinExistence type="predicted"/>
<dbReference type="GO" id="GO:0009986">
    <property type="term" value="C:cell surface"/>
    <property type="evidence" value="ECO:0007669"/>
    <property type="project" value="TreeGrafter"/>
</dbReference>
<reference evidence="2" key="3">
    <citation type="submission" date="2025-08" db="UniProtKB">
        <authorList>
            <consortium name="Ensembl"/>
        </authorList>
    </citation>
    <scope>IDENTIFICATION</scope>
    <source>
        <strain evidence="2">JP 163 A</strain>
    </source>
</reference>
<dbReference type="AlphaFoldDB" id="A0A3B5RD40"/>
<evidence type="ECO:0000259" key="1">
    <source>
        <dbReference type="PROSITE" id="PS50041"/>
    </source>
</evidence>
<name>A0A3B5RD40_XIPMA</name>
<dbReference type="OMA" id="FCNERVR"/>
<sequence length="161" mass="18998">SLHVLPVHVWVLSGFSSFLPQSKNMTVRLIGLTKGVSGWERYGGSCYFFSNSTSSWTDSRRSCADLGSDLVKIDSREEQMFLEIRLRETIKNNETFWIGLTYSKTEGSWLWPDRSPLNTRSDYSEIIWFHFKKVWWYDRRCDDDLRSICEKDSKIQLRFCV</sequence>
<dbReference type="InterPro" id="IPR001304">
    <property type="entry name" value="C-type_lectin-like"/>
</dbReference>
<dbReference type="Ensembl" id="ENSXMAT00000024451.1">
    <property type="protein sequence ID" value="ENSXMAP00000041642.1"/>
    <property type="gene ID" value="ENSXMAG00000024784.1"/>
</dbReference>
<dbReference type="InterPro" id="IPR042808">
    <property type="entry name" value="CLEC7A"/>
</dbReference>